<accession>A0ABV1DNN8</accession>
<protein>
    <submittedName>
        <fullName evidence="1">Uncharacterized protein</fullName>
    </submittedName>
</protein>
<comment type="caution">
    <text evidence="1">The sequence shown here is derived from an EMBL/GenBank/DDBJ whole genome shotgun (WGS) entry which is preliminary data.</text>
</comment>
<organism evidence="1 2">
    <name type="scientific">Blautia caccae</name>
    <dbReference type="NCBI Taxonomy" id="3133175"/>
    <lineage>
        <taxon>Bacteria</taxon>
        <taxon>Bacillati</taxon>
        <taxon>Bacillota</taxon>
        <taxon>Clostridia</taxon>
        <taxon>Lachnospirales</taxon>
        <taxon>Lachnospiraceae</taxon>
        <taxon>Blautia</taxon>
    </lineage>
</organism>
<keyword evidence="2" id="KW-1185">Reference proteome</keyword>
<gene>
    <name evidence="1" type="ORF">WMO65_10490</name>
</gene>
<dbReference type="Proteomes" id="UP001457898">
    <property type="component" value="Unassembled WGS sequence"/>
</dbReference>
<proteinExistence type="predicted"/>
<sequence>MTVDKKTLSQLQIAMKLDEYKYEKSNQQYFQEMPVIGLFDSQIIFINGYLEILENKDGDKAKEFAEMVDSIKKENDRYQELIKGGSKSSLIKKYERITAYLIRQLTKYDSLY</sequence>
<reference evidence="1 2" key="1">
    <citation type="submission" date="2024-03" db="EMBL/GenBank/DDBJ databases">
        <title>Human intestinal bacterial collection.</title>
        <authorList>
            <person name="Pauvert C."/>
            <person name="Hitch T.C.A."/>
            <person name="Clavel T."/>
        </authorList>
    </citation>
    <scope>NUCLEOTIDE SEQUENCE [LARGE SCALE GENOMIC DNA]</scope>
    <source>
        <strain evidence="1 2">CLA-SR-H028</strain>
    </source>
</reference>
<name>A0ABV1DNN8_9FIRM</name>
<dbReference type="RefSeq" id="WP_148391678.1">
    <property type="nucleotide sequence ID" value="NZ_JBBMFP010000008.1"/>
</dbReference>
<evidence type="ECO:0000313" key="1">
    <source>
        <dbReference type="EMBL" id="MEQ2431431.1"/>
    </source>
</evidence>
<evidence type="ECO:0000313" key="2">
    <source>
        <dbReference type="Proteomes" id="UP001457898"/>
    </source>
</evidence>
<dbReference type="EMBL" id="JBBMFP010000008">
    <property type="protein sequence ID" value="MEQ2431431.1"/>
    <property type="molecule type" value="Genomic_DNA"/>
</dbReference>